<dbReference type="Pfam" id="PF12867">
    <property type="entry name" value="DinB_2"/>
    <property type="match status" value="1"/>
</dbReference>
<keyword evidence="3" id="KW-1185">Reference proteome</keyword>
<dbReference type="InterPro" id="IPR006311">
    <property type="entry name" value="TAT_signal"/>
</dbReference>
<feature type="domain" description="DinB-like" evidence="1">
    <location>
        <begin position="68"/>
        <end position="188"/>
    </location>
</feature>
<accession>I0K5P2</accession>
<dbReference type="AlphaFoldDB" id="I0K5P2"/>
<dbReference type="SUPFAM" id="SSF109854">
    <property type="entry name" value="DinB/YfiT-like putative metalloenzymes"/>
    <property type="match status" value="1"/>
</dbReference>
<dbReference type="STRING" id="1166018.FAES_1435"/>
<proteinExistence type="predicted"/>
<evidence type="ECO:0000313" key="2">
    <source>
        <dbReference type="EMBL" id="CCG99445.1"/>
    </source>
</evidence>
<dbReference type="PATRIC" id="fig|1166018.3.peg.3166"/>
<dbReference type="PROSITE" id="PS51318">
    <property type="entry name" value="TAT"/>
    <property type="match status" value="1"/>
</dbReference>
<dbReference type="InterPro" id="IPR024775">
    <property type="entry name" value="DinB-like"/>
</dbReference>
<dbReference type="HOGENOM" id="CLU_1313867_0_0_10"/>
<reference evidence="2 3" key="1">
    <citation type="journal article" date="2012" name="J. Bacteriol.">
        <title>Genome Sequence of Fibrella aestuarina BUZ 2T, a Filamentous Marine Bacterium.</title>
        <authorList>
            <person name="Filippini M."/>
            <person name="Qi W."/>
            <person name="Blom J."/>
            <person name="Goesmann A."/>
            <person name="Smits T.H."/>
            <person name="Bagheri H.C."/>
        </authorList>
    </citation>
    <scope>NUCLEOTIDE SEQUENCE [LARGE SCALE GENOMIC DNA]</scope>
    <source>
        <strain evidence="3">BUZ 2T</strain>
    </source>
</reference>
<name>I0K5P2_9BACT</name>
<protein>
    <recommendedName>
        <fullName evidence="1">DinB-like domain-containing protein</fullName>
    </recommendedName>
</protein>
<dbReference type="Gene3D" id="1.20.120.450">
    <property type="entry name" value="dinb family like domain"/>
    <property type="match status" value="1"/>
</dbReference>
<dbReference type="InterPro" id="IPR034660">
    <property type="entry name" value="DinB/YfiT-like"/>
</dbReference>
<dbReference type="eggNOG" id="ENOG5033Y0W">
    <property type="taxonomic scope" value="Bacteria"/>
</dbReference>
<dbReference type="Proteomes" id="UP000011058">
    <property type="component" value="Chromosome"/>
</dbReference>
<evidence type="ECO:0000259" key="1">
    <source>
        <dbReference type="Pfam" id="PF12867"/>
    </source>
</evidence>
<evidence type="ECO:0000313" key="3">
    <source>
        <dbReference type="Proteomes" id="UP000011058"/>
    </source>
</evidence>
<dbReference type="KEGG" id="fae:FAES_1435"/>
<gene>
    <name evidence="2" type="ORF">FAES_1435</name>
</gene>
<organism evidence="2 3">
    <name type="scientific">Fibrella aestuarina BUZ 2</name>
    <dbReference type="NCBI Taxonomy" id="1166018"/>
    <lineage>
        <taxon>Bacteria</taxon>
        <taxon>Pseudomonadati</taxon>
        <taxon>Bacteroidota</taxon>
        <taxon>Cytophagia</taxon>
        <taxon>Cytophagales</taxon>
        <taxon>Spirosomataceae</taxon>
        <taxon>Fibrella</taxon>
    </lineage>
</organism>
<dbReference type="EMBL" id="HE796683">
    <property type="protein sequence ID" value="CCG99445.1"/>
    <property type="molecule type" value="Genomic_DNA"/>
</dbReference>
<sequence>MPKPMTESLSRRRLLTSGTLATAGLLGWPADLSADRLVPHGLTEPDEAALLRHEVMVVREMAKSAYDFLWQIMTGIDEKEADWKPNPESNSTRWMVEHLCWFEQWAADTIENKGRYLTDKKPGKLSEPSLTALKARFDADFDRLDQLSAKLTPEQLNREITFVGRFPTTIRNMLRIHVSHLSGHLYQIRYVRGTYSRVFHTNKAIFDPW</sequence>